<dbReference type="Proteomes" id="UP001162131">
    <property type="component" value="Unassembled WGS sequence"/>
</dbReference>
<accession>A0AAU9JGV7</accession>
<protein>
    <submittedName>
        <fullName evidence="1">Uncharacterized protein</fullName>
    </submittedName>
</protein>
<evidence type="ECO:0000313" key="1">
    <source>
        <dbReference type="EMBL" id="CAG9324846.1"/>
    </source>
</evidence>
<evidence type="ECO:0000313" key="2">
    <source>
        <dbReference type="Proteomes" id="UP001162131"/>
    </source>
</evidence>
<organism evidence="1 2">
    <name type="scientific">Blepharisma stoltei</name>
    <dbReference type="NCBI Taxonomy" id="1481888"/>
    <lineage>
        <taxon>Eukaryota</taxon>
        <taxon>Sar</taxon>
        <taxon>Alveolata</taxon>
        <taxon>Ciliophora</taxon>
        <taxon>Postciliodesmatophora</taxon>
        <taxon>Heterotrichea</taxon>
        <taxon>Heterotrichida</taxon>
        <taxon>Blepharismidae</taxon>
        <taxon>Blepharisma</taxon>
    </lineage>
</organism>
<reference evidence="1" key="1">
    <citation type="submission" date="2021-09" db="EMBL/GenBank/DDBJ databases">
        <authorList>
            <consortium name="AG Swart"/>
            <person name="Singh M."/>
            <person name="Singh A."/>
            <person name="Seah K."/>
            <person name="Emmerich C."/>
        </authorList>
    </citation>
    <scope>NUCLEOTIDE SEQUENCE</scope>
    <source>
        <strain evidence="1">ATCC30299</strain>
    </source>
</reference>
<proteinExistence type="predicted"/>
<sequence length="235" mass="27014">MSSASFKDLPHTRIIYSQPMISNRASLPYKNLKPLPLKLNEPLHDFTLNSTPSTISCPKSPFSSLPISHKSSFYESPTKLCSYKNSLIKPSSSCTISPTIFTIEVSDRSNTFLNTFKFPISKQGSNLLNGYVVKERTDLINNQKEKKLARLSVKYKPMHKKKSIMSPEPFRTKTSKQISDHEVIEKYKNSFPERKEKFMQLLNNEPYIEYVKASKKSHSLGYHANYISKQSKFFN</sequence>
<gene>
    <name evidence="1" type="ORF">BSTOLATCC_MIC36623</name>
</gene>
<name>A0AAU9JGV7_9CILI</name>
<dbReference type="EMBL" id="CAJZBQ010000036">
    <property type="protein sequence ID" value="CAG9324846.1"/>
    <property type="molecule type" value="Genomic_DNA"/>
</dbReference>
<keyword evidence="2" id="KW-1185">Reference proteome</keyword>
<dbReference type="AlphaFoldDB" id="A0AAU9JGV7"/>
<comment type="caution">
    <text evidence="1">The sequence shown here is derived from an EMBL/GenBank/DDBJ whole genome shotgun (WGS) entry which is preliminary data.</text>
</comment>